<dbReference type="PRINTS" id="PR00181">
    <property type="entry name" value="MALTOSEBP"/>
</dbReference>
<feature type="chain" id="PRO_5040966892" evidence="5">
    <location>
        <begin position="22"/>
        <end position="411"/>
    </location>
</feature>
<dbReference type="PANTHER" id="PTHR30061">
    <property type="entry name" value="MALTOSE-BINDING PERIPLASMIC PROTEIN"/>
    <property type="match status" value="1"/>
</dbReference>
<name>A0A9X3NIF3_9ACTN</name>
<dbReference type="AlphaFoldDB" id="A0A9X3NIF3"/>
<evidence type="ECO:0000256" key="2">
    <source>
        <dbReference type="ARBA" id="ARBA00022448"/>
    </source>
</evidence>
<dbReference type="Pfam" id="PF13416">
    <property type="entry name" value="SBP_bac_8"/>
    <property type="match status" value="1"/>
</dbReference>
<dbReference type="InterPro" id="IPR006060">
    <property type="entry name" value="Maltose/Cyclodextrin-bd"/>
</dbReference>
<keyword evidence="2" id="KW-0813">Transport</keyword>
<dbReference type="GO" id="GO:1901982">
    <property type="term" value="F:maltose binding"/>
    <property type="evidence" value="ECO:0007669"/>
    <property type="project" value="TreeGrafter"/>
</dbReference>
<dbReference type="GO" id="GO:0055052">
    <property type="term" value="C:ATP-binding cassette (ABC) transporter complex, substrate-binding subunit-containing"/>
    <property type="evidence" value="ECO:0007669"/>
    <property type="project" value="TreeGrafter"/>
</dbReference>
<dbReference type="RefSeq" id="WP_270071289.1">
    <property type="nucleotide sequence ID" value="NZ_JAJAQC010000008.1"/>
</dbReference>
<dbReference type="InterPro" id="IPR006059">
    <property type="entry name" value="SBP"/>
</dbReference>
<dbReference type="EMBL" id="JAJAQC010000008">
    <property type="protein sequence ID" value="MDA0564002.1"/>
    <property type="molecule type" value="Genomic_DNA"/>
</dbReference>
<evidence type="ECO:0000256" key="1">
    <source>
        <dbReference type="ARBA" id="ARBA00008520"/>
    </source>
</evidence>
<accession>A0A9X3NIF3</accession>
<keyword evidence="4 5" id="KW-0732">Signal</keyword>
<keyword evidence="7" id="KW-1185">Reference proteome</keyword>
<dbReference type="CDD" id="cd13586">
    <property type="entry name" value="PBP2_Maltose_binding_like"/>
    <property type="match status" value="1"/>
</dbReference>
<keyword evidence="3" id="KW-0762">Sugar transport</keyword>
<reference evidence="6" key="1">
    <citation type="submission" date="2021-10" db="EMBL/GenBank/DDBJ databases">
        <title>Streptomonospora sp. nov., isolated from mangrove soil.</title>
        <authorList>
            <person name="Chen X."/>
            <person name="Ge X."/>
            <person name="Liu W."/>
        </authorList>
    </citation>
    <scope>NUCLEOTIDE SEQUENCE</scope>
    <source>
        <strain evidence="6">S1-112</strain>
    </source>
</reference>
<dbReference type="SUPFAM" id="SSF53850">
    <property type="entry name" value="Periplasmic binding protein-like II"/>
    <property type="match status" value="1"/>
</dbReference>
<evidence type="ECO:0000313" key="6">
    <source>
        <dbReference type="EMBL" id="MDA0564002.1"/>
    </source>
</evidence>
<protein>
    <submittedName>
        <fullName evidence="6">Maltose ABC transporter substrate-binding protein</fullName>
    </submittedName>
</protein>
<gene>
    <name evidence="6" type="ORF">LG943_06630</name>
</gene>
<proteinExistence type="inferred from homology"/>
<dbReference type="PANTHER" id="PTHR30061:SF50">
    <property type="entry name" value="MALTOSE_MALTODEXTRIN-BINDING PERIPLASMIC PROTEIN"/>
    <property type="match status" value="1"/>
</dbReference>
<evidence type="ECO:0000256" key="3">
    <source>
        <dbReference type="ARBA" id="ARBA00022597"/>
    </source>
</evidence>
<comment type="caution">
    <text evidence="6">The sequence shown here is derived from an EMBL/GenBank/DDBJ whole genome shotgun (WGS) entry which is preliminary data.</text>
</comment>
<evidence type="ECO:0000313" key="7">
    <source>
        <dbReference type="Proteomes" id="UP001140076"/>
    </source>
</evidence>
<dbReference type="PROSITE" id="PS51257">
    <property type="entry name" value="PROKAR_LIPOPROTEIN"/>
    <property type="match status" value="1"/>
</dbReference>
<dbReference type="Gene3D" id="3.40.190.10">
    <property type="entry name" value="Periplasmic binding protein-like II"/>
    <property type="match status" value="2"/>
</dbReference>
<organism evidence="6 7">
    <name type="scientific">Streptomonospora mangrovi</name>
    <dbReference type="NCBI Taxonomy" id="2883123"/>
    <lineage>
        <taxon>Bacteria</taxon>
        <taxon>Bacillati</taxon>
        <taxon>Actinomycetota</taxon>
        <taxon>Actinomycetes</taxon>
        <taxon>Streptosporangiales</taxon>
        <taxon>Nocardiopsidaceae</taxon>
        <taxon>Streptomonospora</taxon>
    </lineage>
</organism>
<comment type="similarity">
    <text evidence="1">Belongs to the bacterial solute-binding protein 1 family.</text>
</comment>
<dbReference type="GO" id="GO:0015768">
    <property type="term" value="P:maltose transport"/>
    <property type="evidence" value="ECO:0007669"/>
    <property type="project" value="TreeGrafter"/>
</dbReference>
<feature type="signal peptide" evidence="5">
    <location>
        <begin position="1"/>
        <end position="21"/>
    </location>
</feature>
<sequence>MRIRRVGALAGTAALALAATACGGGAEGSGQDEATMVIWADPERTEVLQPFAEEFGSANGIRVEVREVAVDTIQADFVTAHESGTGPDVLVGAHDWIGNLVQNGAIDPVELPEDRLAAFDEAAVEAATYDGRLYGVPYAMENLALIRNTDLAPEAPESIEDMVATGTRLREDGEVEEALGLQVGQVGDPYHMQPFYTSAGGYLFGTDGEGGYDPADLGVGSPESVEAFERLADLGEEGQGVLKRSIDSENVAGLFERGETPYFITGPWSLGAVQEAGVPYDISPVPGFEDGEEASPFITVQAFFVASGSSNKVLAEEFVANYVADPELATALYEADPRPPALTEVLEEVSQDDPDVGKFIDAGENGQPMPAIPEMNAIWDPFGKAQAAVIGGEDPEQAVQTAAEAFRDESG</sequence>
<dbReference type="GO" id="GO:0015144">
    <property type="term" value="F:carbohydrate transmembrane transporter activity"/>
    <property type="evidence" value="ECO:0007669"/>
    <property type="project" value="InterPro"/>
</dbReference>
<evidence type="ECO:0000256" key="5">
    <source>
        <dbReference type="SAM" id="SignalP"/>
    </source>
</evidence>
<evidence type="ECO:0000256" key="4">
    <source>
        <dbReference type="ARBA" id="ARBA00022729"/>
    </source>
</evidence>
<dbReference type="Proteomes" id="UP001140076">
    <property type="component" value="Unassembled WGS sequence"/>
</dbReference>
<dbReference type="GO" id="GO:0042956">
    <property type="term" value="P:maltodextrin transmembrane transport"/>
    <property type="evidence" value="ECO:0007669"/>
    <property type="project" value="TreeGrafter"/>
</dbReference>